<dbReference type="Gene3D" id="2.40.50.770">
    <property type="entry name" value="RecQ-mediated genome instability protein Rmi1, C-terminal domain"/>
    <property type="match status" value="1"/>
</dbReference>
<dbReference type="Proteomes" id="UP001235939">
    <property type="component" value="Chromosome 08"/>
</dbReference>
<reference evidence="5 6" key="1">
    <citation type="submission" date="2022-01" db="EMBL/GenBank/DDBJ databases">
        <title>A chromosomal length assembly of Cordylochernes scorpioides.</title>
        <authorList>
            <person name="Zeh D."/>
            <person name="Zeh J."/>
        </authorList>
    </citation>
    <scope>NUCLEOTIDE SEQUENCE [LARGE SCALE GENOMIC DNA]</scope>
    <source>
        <strain evidence="5">IN4F17</strain>
        <tissue evidence="5">Whole Body</tissue>
    </source>
</reference>
<dbReference type="Pfam" id="PF08585">
    <property type="entry name" value="RMI1_N_C"/>
    <property type="match status" value="1"/>
</dbReference>
<comment type="similarity">
    <text evidence="1">Belongs to the RMI1 family.</text>
</comment>
<protein>
    <recommendedName>
        <fullName evidence="2">RecQ-mediated genome instability protein 1</fullName>
    </recommendedName>
</protein>
<proteinExistence type="inferred from homology"/>
<sequence length="233" mass="25852">MDQSLSPDQVKDAMYTQWLYSDLQVLECPSLPPGLFTTEKYFLEGRYTLQVRPLLTTINYMYDISRSAYSQLTKLTGLANENAEVTAAPADEPPPPWEVKPTRMLLINFTDGVNSIDGFEFSPINCLHLSLPPGTKVCLAMVQLSLVLTLGQTTPPFLILSCVCPQGFIVTLVSKLELTSGQWSIQAIVTDGSASLHVSLHDQLLSKLIGYTAQEVMDIKSRQDQQHKKQVMA</sequence>
<dbReference type="EMBL" id="CP092870">
    <property type="protein sequence ID" value="UYV71498.1"/>
    <property type="molecule type" value="Genomic_DNA"/>
</dbReference>
<gene>
    <name evidence="5" type="ORF">LAZ67_8003505</name>
</gene>
<evidence type="ECO:0000313" key="6">
    <source>
        <dbReference type="Proteomes" id="UP001235939"/>
    </source>
</evidence>
<evidence type="ECO:0000313" key="5">
    <source>
        <dbReference type="EMBL" id="UYV71498.1"/>
    </source>
</evidence>
<evidence type="ECO:0000259" key="4">
    <source>
        <dbReference type="Pfam" id="PF16099"/>
    </source>
</evidence>
<dbReference type="InterPro" id="IPR042470">
    <property type="entry name" value="RMI1_N_C_sf"/>
</dbReference>
<evidence type="ECO:0000256" key="2">
    <source>
        <dbReference type="ARBA" id="ARBA00018987"/>
    </source>
</evidence>
<dbReference type="InterPro" id="IPR032199">
    <property type="entry name" value="RMI1_C"/>
</dbReference>
<organism evidence="5 6">
    <name type="scientific">Cordylochernes scorpioides</name>
    <dbReference type="NCBI Taxonomy" id="51811"/>
    <lineage>
        <taxon>Eukaryota</taxon>
        <taxon>Metazoa</taxon>
        <taxon>Ecdysozoa</taxon>
        <taxon>Arthropoda</taxon>
        <taxon>Chelicerata</taxon>
        <taxon>Arachnida</taxon>
        <taxon>Pseudoscorpiones</taxon>
        <taxon>Cheliferoidea</taxon>
        <taxon>Chernetidae</taxon>
        <taxon>Cordylochernes</taxon>
    </lineage>
</organism>
<dbReference type="Gene3D" id="6.10.140.770">
    <property type="match status" value="1"/>
</dbReference>
<dbReference type="PANTHER" id="PTHR14790">
    <property type="entry name" value="RECQ-MEDIATED GENOME INSTABILITY PROTEIN 1 RMI1"/>
    <property type="match status" value="1"/>
</dbReference>
<evidence type="ECO:0000256" key="1">
    <source>
        <dbReference type="ARBA" id="ARBA00006395"/>
    </source>
</evidence>
<dbReference type="InterPro" id="IPR013894">
    <property type="entry name" value="RMI1_OB"/>
</dbReference>
<name>A0ABY6KS60_9ARAC</name>
<feature type="domain" description="RecQ mediated genome instability protein 1 OB-fold" evidence="3">
    <location>
        <begin position="52"/>
        <end position="143"/>
    </location>
</feature>
<accession>A0ABY6KS60</accession>
<feature type="non-terminal residue" evidence="5">
    <location>
        <position position="1"/>
    </location>
</feature>
<evidence type="ECO:0000259" key="3">
    <source>
        <dbReference type="Pfam" id="PF08585"/>
    </source>
</evidence>
<keyword evidence="6" id="KW-1185">Reference proteome</keyword>
<dbReference type="Pfam" id="PF16099">
    <property type="entry name" value="RMI1_C"/>
    <property type="match status" value="1"/>
</dbReference>
<feature type="domain" description="RecQ-mediated genome instability protein 1 C-terminal OB-fold" evidence="4">
    <location>
        <begin position="163"/>
        <end position="231"/>
    </location>
</feature>
<dbReference type="PANTHER" id="PTHR14790:SF15">
    <property type="entry name" value="RECQ-MEDIATED GENOME INSTABILITY PROTEIN 1"/>
    <property type="match status" value="1"/>
</dbReference>